<sequence>MAERRYRRYYIGTGGTLVALFVALQLWGLQIIDLSGDVSCESTCTSYFDVRNPTYRSIYIYNKDEVSLDFSPEIKDYELYVKYYGKWVPMDFTLETRLGNVPKDRIYTFVFPRYSTKHFKLVGHKDSRETIKWGFGFEEEYLDPLWLGFFNVLNGLNESRTYEYETTANITANVSTTTFIDILDNTNRYINQSSPFNYTIDLLRTNEFNDSDTSKTIDSGTDEAVRIDNRTDLLNATFNLTGIIPSNKSQGWGMTNNYSYTLGLGEICSSIDILTTTSDGSEPSNFWLNCDSIIYKLISNFTNISSFDPSPAIAAEITRLMTNATDGAEPTEFWGHNRDDPRMYGFNTTPTKFWNQSMASSLCDGGMATNITNANITEFFCSDLGKKLYRFNSTGNLTDTYGIPSCDGAAGIWTNSSNKRISTWWILCNLAANNVYLNQYDEFVLF</sequence>
<proteinExistence type="predicted"/>
<gene>
    <name evidence="2" type="ORF">LCGC14_1373570</name>
</gene>
<dbReference type="EMBL" id="LAZR01008700">
    <property type="protein sequence ID" value="KKM77083.1"/>
    <property type="molecule type" value="Genomic_DNA"/>
</dbReference>
<accession>A0A0F9K4Z9</accession>
<feature type="transmembrane region" description="Helical" evidence="1">
    <location>
        <begin position="9"/>
        <end position="29"/>
    </location>
</feature>
<keyword evidence="1" id="KW-1133">Transmembrane helix</keyword>
<keyword evidence="1" id="KW-0812">Transmembrane</keyword>
<reference evidence="2" key="1">
    <citation type="journal article" date="2015" name="Nature">
        <title>Complex archaea that bridge the gap between prokaryotes and eukaryotes.</title>
        <authorList>
            <person name="Spang A."/>
            <person name="Saw J.H."/>
            <person name="Jorgensen S.L."/>
            <person name="Zaremba-Niedzwiedzka K."/>
            <person name="Martijn J."/>
            <person name="Lind A.E."/>
            <person name="van Eijk R."/>
            <person name="Schleper C."/>
            <person name="Guy L."/>
            <person name="Ettema T.J."/>
        </authorList>
    </citation>
    <scope>NUCLEOTIDE SEQUENCE</scope>
</reference>
<keyword evidence="1" id="KW-0472">Membrane</keyword>
<dbReference type="AlphaFoldDB" id="A0A0F9K4Z9"/>
<organism evidence="2">
    <name type="scientific">marine sediment metagenome</name>
    <dbReference type="NCBI Taxonomy" id="412755"/>
    <lineage>
        <taxon>unclassified sequences</taxon>
        <taxon>metagenomes</taxon>
        <taxon>ecological metagenomes</taxon>
    </lineage>
</organism>
<protein>
    <submittedName>
        <fullName evidence="2">Uncharacterized protein</fullName>
    </submittedName>
</protein>
<comment type="caution">
    <text evidence="2">The sequence shown here is derived from an EMBL/GenBank/DDBJ whole genome shotgun (WGS) entry which is preliminary data.</text>
</comment>
<evidence type="ECO:0000313" key="2">
    <source>
        <dbReference type="EMBL" id="KKM77083.1"/>
    </source>
</evidence>
<name>A0A0F9K4Z9_9ZZZZ</name>
<evidence type="ECO:0000256" key="1">
    <source>
        <dbReference type="SAM" id="Phobius"/>
    </source>
</evidence>